<keyword evidence="1" id="KW-0472">Membrane</keyword>
<evidence type="ECO:0000313" key="3">
    <source>
        <dbReference type="Proteomes" id="UP001431221"/>
    </source>
</evidence>
<gene>
    <name evidence="2" type="ORF">M0H32_08435</name>
</gene>
<dbReference type="EMBL" id="JALNMJ010000004">
    <property type="protein sequence ID" value="MCK7612185.1"/>
    <property type="molecule type" value="Genomic_DNA"/>
</dbReference>
<protein>
    <submittedName>
        <fullName evidence="2">Uncharacterized protein</fullName>
    </submittedName>
</protein>
<accession>A0ABT0GRW5</accession>
<proteinExistence type="predicted"/>
<feature type="transmembrane region" description="Helical" evidence="1">
    <location>
        <begin position="94"/>
        <end position="112"/>
    </location>
</feature>
<sequence>MPSFYRSRLKKAAFAGAAFAATALVLLQLVFTAYSVKEFWFAIPSNPSLMLRFVLQQLITLEVWAVLLSTSECLVLVVVLAMVYLKPGSAWKVYLAYAILDLVSLLLSYGIIQSHIPGHLLPVVLTGYGLSILRSGVTLAILFGIARLAGPAASTVDVDDFA</sequence>
<feature type="transmembrane region" description="Helical" evidence="1">
    <location>
        <begin position="59"/>
        <end position="85"/>
    </location>
</feature>
<comment type="caution">
    <text evidence="2">The sequence shown here is derived from an EMBL/GenBank/DDBJ whole genome shotgun (WGS) entry which is preliminary data.</text>
</comment>
<keyword evidence="1" id="KW-1133">Transmembrane helix</keyword>
<keyword evidence="3" id="KW-1185">Reference proteome</keyword>
<feature type="transmembrane region" description="Helical" evidence="1">
    <location>
        <begin position="124"/>
        <end position="145"/>
    </location>
</feature>
<name>A0ABT0GRW5_9HYPH</name>
<evidence type="ECO:0000313" key="2">
    <source>
        <dbReference type="EMBL" id="MCK7612185.1"/>
    </source>
</evidence>
<keyword evidence="1" id="KW-0812">Transmembrane</keyword>
<dbReference type="RefSeq" id="WP_248153133.1">
    <property type="nucleotide sequence ID" value="NZ_JALNMJ010000004.1"/>
</dbReference>
<reference evidence="2" key="1">
    <citation type="submission" date="2022-04" db="EMBL/GenBank/DDBJ databases">
        <title>Roseibium sp. CAU 1639 isolated from mud.</title>
        <authorList>
            <person name="Kim W."/>
        </authorList>
    </citation>
    <scope>NUCLEOTIDE SEQUENCE</scope>
    <source>
        <strain evidence="2">CAU 1639</strain>
    </source>
</reference>
<organism evidence="2 3">
    <name type="scientific">Roseibium sediminicola</name>
    <dbReference type="NCBI Taxonomy" id="2933272"/>
    <lineage>
        <taxon>Bacteria</taxon>
        <taxon>Pseudomonadati</taxon>
        <taxon>Pseudomonadota</taxon>
        <taxon>Alphaproteobacteria</taxon>
        <taxon>Hyphomicrobiales</taxon>
        <taxon>Stappiaceae</taxon>
        <taxon>Roseibium</taxon>
    </lineage>
</organism>
<dbReference type="Proteomes" id="UP001431221">
    <property type="component" value="Unassembled WGS sequence"/>
</dbReference>
<evidence type="ECO:0000256" key="1">
    <source>
        <dbReference type="SAM" id="Phobius"/>
    </source>
</evidence>